<dbReference type="Gene3D" id="3.30.457.10">
    <property type="entry name" value="Copper amine oxidase-like, N-terminal domain"/>
    <property type="match status" value="1"/>
</dbReference>
<feature type="domain" description="MurNAc-LAA" evidence="3">
    <location>
        <begin position="554"/>
        <end position="671"/>
    </location>
</feature>
<feature type="signal peptide" evidence="2">
    <location>
        <begin position="1"/>
        <end position="25"/>
    </location>
</feature>
<gene>
    <name evidence="4" type="primary">lytC_1</name>
    <name evidence="4" type="ORF">CLNEO_06400</name>
</gene>
<dbReference type="Proteomes" id="UP000070539">
    <property type="component" value="Unassembled WGS sequence"/>
</dbReference>
<dbReference type="InterPro" id="IPR021731">
    <property type="entry name" value="AMIN_dom"/>
</dbReference>
<feature type="chain" id="PRO_5007479476" evidence="2">
    <location>
        <begin position="26"/>
        <end position="680"/>
    </location>
</feature>
<dbReference type="SUPFAM" id="SSF55383">
    <property type="entry name" value="Copper amine oxidase, domain N"/>
    <property type="match status" value="1"/>
</dbReference>
<protein>
    <submittedName>
        <fullName evidence="4">N-acetylmuramoyl-L-alanine amidase LytC</fullName>
        <ecNumber evidence="4">3.5.1.28</ecNumber>
    </submittedName>
</protein>
<dbReference type="STRING" id="36847.CLNEO_06400"/>
<evidence type="ECO:0000256" key="2">
    <source>
        <dbReference type="SAM" id="SignalP"/>
    </source>
</evidence>
<dbReference type="GO" id="GO:0030288">
    <property type="term" value="C:outer membrane-bounded periplasmic space"/>
    <property type="evidence" value="ECO:0007669"/>
    <property type="project" value="TreeGrafter"/>
</dbReference>
<dbReference type="InterPro" id="IPR050695">
    <property type="entry name" value="N-acetylmuramoyl_amidase_3"/>
</dbReference>
<evidence type="ECO:0000313" key="5">
    <source>
        <dbReference type="Proteomes" id="UP000070539"/>
    </source>
</evidence>
<keyword evidence="2" id="KW-0732">Signal</keyword>
<dbReference type="SMART" id="SM00646">
    <property type="entry name" value="Ami_3"/>
    <property type="match status" value="1"/>
</dbReference>
<dbReference type="EC" id="3.5.1.28" evidence="4"/>
<dbReference type="RefSeq" id="WP_066084298.1">
    <property type="nucleotide sequence ID" value="NZ_LRVM01000001.1"/>
</dbReference>
<evidence type="ECO:0000259" key="3">
    <source>
        <dbReference type="SMART" id="SM00646"/>
    </source>
</evidence>
<dbReference type="AlphaFoldDB" id="A0A136WJB4"/>
<keyword evidence="5" id="KW-1185">Reference proteome</keyword>
<dbReference type="GO" id="GO:0009253">
    <property type="term" value="P:peptidoglycan catabolic process"/>
    <property type="evidence" value="ECO:0007669"/>
    <property type="project" value="InterPro"/>
</dbReference>
<name>A0A136WJB4_9FIRM</name>
<dbReference type="InterPro" id="IPR036582">
    <property type="entry name" value="Mao_N_sf"/>
</dbReference>
<organism evidence="4 5">
    <name type="scientific">Anaerotignum neopropionicum</name>
    <dbReference type="NCBI Taxonomy" id="36847"/>
    <lineage>
        <taxon>Bacteria</taxon>
        <taxon>Bacillati</taxon>
        <taxon>Bacillota</taxon>
        <taxon>Clostridia</taxon>
        <taxon>Lachnospirales</taxon>
        <taxon>Anaerotignaceae</taxon>
        <taxon>Anaerotignum</taxon>
    </lineage>
</organism>
<dbReference type="Gene3D" id="2.60.40.3500">
    <property type="match status" value="1"/>
</dbReference>
<dbReference type="SUPFAM" id="SSF53187">
    <property type="entry name" value="Zn-dependent exopeptidases"/>
    <property type="match status" value="1"/>
</dbReference>
<comment type="caution">
    <text evidence="4">The sequence shown here is derived from an EMBL/GenBank/DDBJ whole genome shotgun (WGS) entry which is preliminary data.</text>
</comment>
<dbReference type="EMBL" id="LRVM01000001">
    <property type="protein sequence ID" value="KXL54533.1"/>
    <property type="molecule type" value="Genomic_DNA"/>
</dbReference>
<keyword evidence="1 4" id="KW-0378">Hydrolase</keyword>
<dbReference type="InterPro" id="IPR012854">
    <property type="entry name" value="Cu_amine_oxidase-like_N"/>
</dbReference>
<dbReference type="OrthoDB" id="9806267at2"/>
<dbReference type="Pfam" id="PF01520">
    <property type="entry name" value="Amidase_3"/>
    <property type="match status" value="1"/>
</dbReference>
<dbReference type="GO" id="GO:0008745">
    <property type="term" value="F:N-acetylmuramoyl-L-alanine amidase activity"/>
    <property type="evidence" value="ECO:0007669"/>
    <property type="project" value="UniProtKB-EC"/>
</dbReference>
<evidence type="ECO:0000313" key="4">
    <source>
        <dbReference type="EMBL" id="KXL54533.1"/>
    </source>
</evidence>
<dbReference type="Gene3D" id="3.40.630.40">
    <property type="entry name" value="Zn-dependent exopeptidases"/>
    <property type="match status" value="1"/>
</dbReference>
<sequence>MRVKCKRLLVATIAIGMAMTTITYAKNVSMNLFYDGKNHAYNASEVKINIDGKELVPEDMPPVIIDGRTVLPMRLIAQALGCEVLWNEDTKQAFVMNDDYTVAFTLGSKKGIKNGTEFTMDVPAMIINDRTMLPVRALANALDINITWDDPNRTVNIGGGGNGTTTPTTPTTPTTQAAKVFRVSVPTAATATQEFSIEADSSMYSYDQVYVDDLKVVIDIRNATSGLSDKITATNSNIVTAIRSAQHDENGVPYTRVVLDLVGKKDYTVTQSADKKKITICFQQTVVDEISLTNRNGVDRLVVGADGTLGPQVSTLSNPQRIVVDFSNAQGKVENELSTKGLSYVTAARTGMFDVNTFRIVLEVGQLTEFEWKEEDGEFILEVKKSTLENLSYDVGSNVLTLENVKSIDIDDIEKNDRYTQGYYEITLPGNYESVYGYGTLKIGNTVIDNITVSTTNRETVIRFTQNRYNEYVVKETKSGYEISVKNPKDVYDKVLLLDAGHGGNDPGTSGNGLVEKELTLAVMLKVQKYLEDSDIKVYVTRDSDTRPDNNLRAQTANQIADLMVSIHMNSAGTNTTANGTETLYQVHSNDNSSKLTSLKAAEIMQSSLIQAFGTTNRGVKQRTDLLILNATTVPTILVEVCFLSNPGDALKISTSANQELVAKAMAEAIIAMMDDYRLR</sequence>
<reference evidence="4 5" key="1">
    <citation type="submission" date="2016-01" db="EMBL/GenBank/DDBJ databases">
        <title>Genome sequence of Clostridium neopropionicum X4, DSM-3847.</title>
        <authorList>
            <person name="Poehlein A."/>
            <person name="Beck M.H."/>
            <person name="Bengelsdorf F.R."/>
            <person name="Daniel R."/>
            <person name="Duerre P."/>
        </authorList>
    </citation>
    <scope>NUCLEOTIDE SEQUENCE [LARGE SCALE GENOMIC DNA]</scope>
    <source>
        <strain evidence="4 5">DSM-3847</strain>
    </source>
</reference>
<proteinExistence type="predicted"/>
<dbReference type="Pfam" id="PF07833">
    <property type="entry name" value="Cu_amine_oxidN1"/>
    <property type="match status" value="1"/>
</dbReference>
<evidence type="ECO:0000256" key="1">
    <source>
        <dbReference type="ARBA" id="ARBA00022801"/>
    </source>
</evidence>
<dbReference type="InterPro" id="IPR002508">
    <property type="entry name" value="MurNAc-LAA_cat"/>
</dbReference>
<dbReference type="PATRIC" id="fig|36847.3.peg.789"/>
<accession>A0A136WJB4</accession>
<dbReference type="CDD" id="cd02696">
    <property type="entry name" value="MurNAc-LAA"/>
    <property type="match status" value="1"/>
</dbReference>
<dbReference type="PANTHER" id="PTHR30404:SF0">
    <property type="entry name" value="N-ACETYLMURAMOYL-L-ALANINE AMIDASE AMIC"/>
    <property type="match status" value="1"/>
</dbReference>
<dbReference type="PANTHER" id="PTHR30404">
    <property type="entry name" value="N-ACETYLMURAMOYL-L-ALANINE AMIDASE"/>
    <property type="match status" value="1"/>
</dbReference>
<dbReference type="Pfam" id="PF11741">
    <property type="entry name" value="AMIN"/>
    <property type="match status" value="2"/>
</dbReference>